<evidence type="ECO:0000256" key="1">
    <source>
        <dbReference type="RuleBase" id="RU003682"/>
    </source>
</evidence>
<reference evidence="4 5" key="1">
    <citation type="submission" date="2016-06" db="EMBL/GenBank/DDBJ databases">
        <title>Evolution of pathogenesis and genome organization in the Tremellales.</title>
        <authorList>
            <person name="Cuomo C."/>
            <person name="Litvintseva A."/>
            <person name="Heitman J."/>
            <person name="Chen Y."/>
            <person name="Sun S."/>
            <person name="Springer D."/>
            <person name="Dromer F."/>
            <person name="Young S."/>
            <person name="Zeng Q."/>
            <person name="Chapman S."/>
            <person name="Gujja S."/>
            <person name="Saif S."/>
            <person name="Birren B."/>
        </authorList>
    </citation>
    <scope>NUCLEOTIDE SEQUENCE [LARGE SCALE GENOMIC DNA]</scope>
    <source>
        <strain evidence="4 5">CBS 6039</strain>
    </source>
</reference>
<dbReference type="OrthoDB" id="288590at2759"/>
<dbReference type="RefSeq" id="XP_018992576.1">
    <property type="nucleotide sequence ID" value="XM_019140085.1"/>
</dbReference>
<comment type="caution">
    <text evidence="4">The sequence shown here is derived from an EMBL/GenBank/DDBJ whole genome shotgun (WGS) entry which is preliminary data.</text>
</comment>
<keyword evidence="5" id="KW-1185">Reference proteome</keyword>
<protein>
    <recommendedName>
        <fullName evidence="3">Fe2OG dioxygenase domain-containing protein</fullName>
    </recommendedName>
</protein>
<dbReference type="Pfam" id="PF14226">
    <property type="entry name" value="DIOX_N"/>
    <property type="match status" value="1"/>
</dbReference>
<dbReference type="InterPro" id="IPR044861">
    <property type="entry name" value="IPNS-like_FE2OG_OXY"/>
</dbReference>
<keyword evidence="1" id="KW-0408">Iron</keyword>
<dbReference type="STRING" id="1295533.A0A1E3HLH5"/>
<proteinExistence type="inferred from homology"/>
<dbReference type="AlphaFoldDB" id="A0A1E3HLH5"/>
<accession>A0A1E3HLH5</accession>
<feature type="domain" description="Fe2OG dioxygenase" evidence="3">
    <location>
        <begin position="202"/>
        <end position="312"/>
    </location>
</feature>
<gene>
    <name evidence="4" type="ORF">L202_05724</name>
</gene>
<feature type="compositionally biased region" description="Polar residues" evidence="2">
    <location>
        <begin position="1"/>
        <end position="16"/>
    </location>
</feature>
<dbReference type="InterPro" id="IPR027443">
    <property type="entry name" value="IPNS-like_sf"/>
</dbReference>
<evidence type="ECO:0000259" key="3">
    <source>
        <dbReference type="PROSITE" id="PS51471"/>
    </source>
</evidence>
<dbReference type="GO" id="GO:0046872">
    <property type="term" value="F:metal ion binding"/>
    <property type="evidence" value="ECO:0007669"/>
    <property type="project" value="UniProtKB-KW"/>
</dbReference>
<dbReference type="EMBL" id="AWGJ01000008">
    <property type="protein sequence ID" value="ODN77202.1"/>
    <property type="molecule type" value="Genomic_DNA"/>
</dbReference>
<dbReference type="GeneID" id="30157033"/>
<keyword evidence="1" id="KW-0479">Metal-binding</keyword>
<dbReference type="Proteomes" id="UP000094065">
    <property type="component" value="Unassembled WGS sequence"/>
</dbReference>
<sequence>MMPRSLKTSPKSSRQDITGSSSLLPIPPTTSTMPIAISPPQSEDDSVLRLISLSESATDEALAKQLLVAANSDGFFYLQDHGIPQALIDGAFGASSSFFLGAPESEKVAGNGDMGYTAPRQEALSWFMPSSGDYKESFFVADSSYMSAHNLHQQLPPTLEEKREVLDRFVKACGETAKKILRGLAVALGWDREALVKYHNGQHNRLRLLHYPPVSSDHQPADPNVPDIRAGAHTDLGSLTLLFQHHISGLQVSRHGQWLDVAPREGCVVINIGDALEFWSGAKLRSTIHRVVMPRTQAEQASRFSIAYFIQPDDETVLEPLGHSNVSEEEFGDIIESKGVPRDTKRVLGGEYKAMRVKRAQRGTR</sequence>
<keyword evidence="1" id="KW-0560">Oxidoreductase</keyword>
<dbReference type="Gene3D" id="2.60.120.330">
    <property type="entry name" value="B-lactam Antibiotic, Isopenicillin N Synthase, Chain"/>
    <property type="match status" value="1"/>
</dbReference>
<dbReference type="PANTHER" id="PTHR47990">
    <property type="entry name" value="2-OXOGLUTARATE (2OG) AND FE(II)-DEPENDENT OXYGENASE SUPERFAMILY PROTEIN-RELATED"/>
    <property type="match status" value="1"/>
</dbReference>
<comment type="similarity">
    <text evidence="1">Belongs to the iron/ascorbate-dependent oxidoreductase family.</text>
</comment>
<dbReference type="InterPro" id="IPR005123">
    <property type="entry name" value="Oxoglu/Fe-dep_dioxygenase_dom"/>
</dbReference>
<dbReference type="Pfam" id="PF03171">
    <property type="entry name" value="2OG-FeII_Oxy"/>
    <property type="match status" value="1"/>
</dbReference>
<feature type="region of interest" description="Disordered" evidence="2">
    <location>
        <begin position="1"/>
        <end position="41"/>
    </location>
</feature>
<evidence type="ECO:0000313" key="5">
    <source>
        <dbReference type="Proteomes" id="UP000094065"/>
    </source>
</evidence>
<evidence type="ECO:0000256" key="2">
    <source>
        <dbReference type="SAM" id="MobiDB-lite"/>
    </source>
</evidence>
<organism evidence="4 5">
    <name type="scientific">Cryptococcus amylolentus CBS 6039</name>
    <dbReference type="NCBI Taxonomy" id="1295533"/>
    <lineage>
        <taxon>Eukaryota</taxon>
        <taxon>Fungi</taxon>
        <taxon>Dikarya</taxon>
        <taxon>Basidiomycota</taxon>
        <taxon>Agaricomycotina</taxon>
        <taxon>Tremellomycetes</taxon>
        <taxon>Tremellales</taxon>
        <taxon>Cryptococcaceae</taxon>
        <taxon>Cryptococcus</taxon>
    </lineage>
</organism>
<dbReference type="PROSITE" id="PS51471">
    <property type="entry name" value="FE2OG_OXY"/>
    <property type="match status" value="1"/>
</dbReference>
<dbReference type="GO" id="GO:0016491">
    <property type="term" value="F:oxidoreductase activity"/>
    <property type="evidence" value="ECO:0007669"/>
    <property type="project" value="UniProtKB-KW"/>
</dbReference>
<dbReference type="InterPro" id="IPR050231">
    <property type="entry name" value="Iron_ascorbate_oxido_reductase"/>
</dbReference>
<evidence type="ECO:0000313" key="4">
    <source>
        <dbReference type="EMBL" id="ODN77202.1"/>
    </source>
</evidence>
<dbReference type="PRINTS" id="PR00682">
    <property type="entry name" value="IPNSYNTHASE"/>
</dbReference>
<dbReference type="SUPFAM" id="SSF51197">
    <property type="entry name" value="Clavaminate synthase-like"/>
    <property type="match status" value="1"/>
</dbReference>
<dbReference type="InterPro" id="IPR026992">
    <property type="entry name" value="DIOX_N"/>
</dbReference>
<feature type="compositionally biased region" description="Low complexity" evidence="2">
    <location>
        <begin position="17"/>
        <end position="40"/>
    </location>
</feature>
<name>A0A1E3HLH5_9TREE</name>